<evidence type="ECO:0000256" key="12">
    <source>
        <dbReference type="ARBA" id="ARBA00023012"/>
    </source>
</evidence>
<sequence>MKRKLSNQFLINFLVIFLLTILDTVLAFVLLSFASRLIAGSLAKNQYPASAIIKEDYRQIDASAVVQNGGGVQVVDKDYRVVYSSGLDTIGKDKLTVEEFTTFLTESRSKSYHYDILYQPKGEFWLIVTFPTSVRLDFSLVHNKEAAAGDFMRAGWAIAFVVLIYLLMIALFAFIYSRITAAGITIPLKKLCDGTRLLREGDYSVRVDLRLKNEFAELQNTFNDMAARIEHEISLRKKSEEDRRRLILDISHDLKNPMSSIQGYAELLMRKTGMTEQERNEHLGIILNNSRRANQLLTELFELSQMDSPDFTLKLGRTDICEYIRQICGELVPQLEREGFKYEFDILEESVFVLLDTHRFSRIIQNLANNAMRYNPKGTLVAVSLTIQNDQVVIDFSDDGVGIPAHLTDNIFKPFVRVDDSRNSKTGGSGLGLSIAKKIAEAHGGNLTLHLNEIKGSTFRITIPTI</sequence>
<dbReference type="InterPro" id="IPR004358">
    <property type="entry name" value="Sig_transdc_His_kin-like_C"/>
</dbReference>
<dbReference type="Pfam" id="PF00512">
    <property type="entry name" value="HisKA"/>
    <property type="match status" value="1"/>
</dbReference>
<dbReference type="SUPFAM" id="SSF47384">
    <property type="entry name" value="Homodimeric domain of signal transducing histidine kinase"/>
    <property type="match status" value="1"/>
</dbReference>
<keyword evidence="13 14" id="KW-0472">Membrane</keyword>
<feature type="domain" description="Histidine kinase" evidence="15">
    <location>
        <begin position="249"/>
        <end position="466"/>
    </location>
</feature>
<comment type="subcellular location">
    <subcellularLocation>
        <location evidence="2">Cell membrane</location>
        <topology evidence="2">Multi-pass membrane protein</topology>
    </subcellularLocation>
</comment>
<dbReference type="GO" id="GO:0005886">
    <property type="term" value="C:plasma membrane"/>
    <property type="evidence" value="ECO:0007669"/>
    <property type="project" value="UniProtKB-SubCell"/>
</dbReference>
<keyword evidence="9" id="KW-0418">Kinase</keyword>
<evidence type="ECO:0000256" key="3">
    <source>
        <dbReference type="ARBA" id="ARBA00012438"/>
    </source>
</evidence>
<dbReference type="SUPFAM" id="SSF158472">
    <property type="entry name" value="HAMP domain-like"/>
    <property type="match status" value="1"/>
</dbReference>
<dbReference type="SMART" id="SM00387">
    <property type="entry name" value="HATPase_c"/>
    <property type="match status" value="1"/>
</dbReference>
<dbReference type="Proteomes" id="UP000236151">
    <property type="component" value="Unassembled WGS sequence"/>
</dbReference>
<keyword evidence="11 14" id="KW-1133">Transmembrane helix</keyword>
<keyword evidence="8" id="KW-0547">Nucleotide-binding</keyword>
<dbReference type="InterPro" id="IPR003594">
    <property type="entry name" value="HATPase_dom"/>
</dbReference>
<dbReference type="SUPFAM" id="SSF55874">
    <property type="entry name" value="ATPase domain of HSP90 chaperone/DNA topoisomerase II/histidine kinase"/>
    <property type="match status" value="1"/>
</dbReference>
<dbReference type="PROSITE" id="PS50885">
    <property type="entry name" value="HAMP"/>
    <property type="match status" value="1"/>
</dbReference>
<protein>
    <recommendedName>
        <fullName evidence="3">histidine kinase</fullName>
        <ecNumber evidence="3">2.7.13.3</ecNumber>
    </recommendedName>
</protein>
<gene>
    <name evidence="17" type="ORF">CDQ84_13495</name>
</gene>
<dbReference type="KEGG" id="cthd:CDO33_12565"/>
<evidence type="ECO:0000256" key="2">
    <source>
        <dbReference type="ARBA" id="ARBA00004651"/>
    </source>
</evidence>
<name>A0A2K2F019_9CLOT</name>
<organism evidence="17 18">
    <name type="scientific">Clostridium thermosuccinogenes</name>
    <dbReference type="NCBI Taxonomy" id="84032"/>
    <lineage>
        <taxon>Bacteria</taxon>
        <taxon>Bacillati</taxon>
        <taxon>Bacillota</taxon>
        <taxon>Clostridia</taxon>
        <taxon>Eubacteriales</taxon>
        <taxon>Clostridiaceae</taxon>
        <taxon>Clostridium</taxon>
    </lineage>
</organism>
<keyword evidence="5" id="KW-0597">Phosphoprotein</keyword>
<evidence type="ECO:0000256" key="4">
    <source>
        <dbReference type="ARBA" id="ARBA00022475"/>
    </source>
</evidence>
<dbReference type="PROSITE" id="PS50109">
    <property type="entry name" value="HIS_KIN"/>
    <property type="match status" value="1"/>
</dbReference>
<dbReference type="CDD" id="cd00075">
    <property type="entry name" value="HATPase"/>
    <property type="match status" value="1"/>
</dbReference>
<dbReference type="OrthoDB" id="112712at2"/>
<evidence type="ECO:0000256" key="8">
    <source>
        <dbReference type="ARBA" id="ARBA00022741"/>
    </source>
</evidence>
<dbReference type="InterPro" id="IPR003661">
    <property type="entry name" value="HisK_dim/P_dom"/>
</dbReference>
<evidence type="ECO:0000256" key="7">
    <source>
        <dbReference type="ARBA" id="ARBA00022692"/>
    </source>
</evidence>
<dbReference type="EMBL" id="NIOJ01000038">
    <property type="protein sequence ID" value="PNT97328.1"/>
    <property type="molecule type" value="Genomic_DNA"/>
</dbReference>
<dbReference type="Gene3D" id="3.30.565.10">
    <property type="entry name" value="Histidine kinase-like ATPase, C-terminal domain"/>
    <property type="match status" value="1"/>
</dbReference>
<evidence type="ECO:0000256" key="14">
    <source>
        <dbReference type="SAM" id="Phobius"/>
    </source>
</evidence>
<feature type="domain" description="HAMP" evidence="16">
    <location>
        <begin position="182"/>
        <end position="234"/>
    </location>
</feature>
<keyword evidence="6" id="KW-0808">Transferase</keyword>
<keyword evidence="7 14" id="KW-0812">Transmembrane</keyword>
<dbReference type="InterPro" id="IPR036097">
    <property type="entry name" value="HisK_dim/P_sf"/>
</dbReference>
<feature type="transmembrane region" description="Helical" evidence="14">
    <location>
        <begin position="9"/>
        <end position="34"/>
    </location>
</feature>
<evidence type="ECO:0000256" key="10">
    <source>
        <dbReference type="ARBA" id="ARBA00022840"/>
    </source>
</evidence>
<dbReference type="Pfam" id="PF02518">
    <property type="entry name" value="HATPase_c"/>
    <property type="match status" value="1"/>
</dbReference>
<evidence type="ECO:0000256" key="1">
    <source>
        <dbReference type="ARBA" id="ARBA00000085"/>
    </source>
</evidence>
<dbReference type="InterPro" id="IPR003660">
    <property type="entry name" value="HAMP_dom"/>
</dbReference>
<dbReference type="PANTHER" id="PTHR45528">
    <property type="entry name" value="SENSOR HISTIDINE KINASE CPXA"/>
    <property type="match status" value="1"/>
</dbReference>
<dbReference type="AlphaFoldDB" id="A0A2K2F019"/>
<dbReference type="SMART" id="SM00388">
    <property type="entry name" value="HisKA"/>
    <property type="match status" value="1"/>
</dbReference>
<evidence type="ECO:0000259" key="16">
    <source>
        <dbReference type="PROSITE" id="PS50885"/>
    </source>
</evidence>
<feature type="transmembrane region" description="Helical" evidence="14">
    <location>
        <begin position="154"/>
        <end position="176"/>
    </location>
</feature>
<dbReference type="FunFam" id="3.30.565.10:FF:000006">
    <property type="entry name" value="Sensor histidine kinase WalK"/>
    <property type="match status" value="1"/>
</dbReference>
<dbReference type="CDD" id="cd06225">
    <property type="entry name" value="HAMP"/>
    <property type="match status" value="1"/>
</dbReference>
<dbReference type="Gene3D" id="6.10.340.10">
    <property type="match status" value="1"/>
</dbReference>
<dbReference type="InterPro" id="IPR005467">
    <property type="entry name" value="His_kinase_dom"/>
</dbReference>
<comment type="caution">
    <text evidence="17">The sequence shown here is derived from an EMBL/GenBank/DDBJ whole genome shotgun (WGS) entry which is preliminary data.</text>
</comment>
<keyword evidence="10" id="KW-0067">ATP-binding</keyword>
<keyword evidence="18" id="KW-1185">Reference proteome</keyword>
<comment type="catalytic activity">
    <reaction evidence="1">
        <text>ATP + protein L-histidine = ADP + protein N-phospho-L-histidine.</text>
        <dbReference type="EC" id="2.7.13.3"/>
    </reaction>
</comment>
<dbReference type="GO" id="GO:0000155">
    <property type="term" value="F:phosphorelay sensor kinase activity"/>
    <property type="evidence" value="ECO:0007669"/>
    <property type="project" value="InterPro"/>
</dbReference>
<proteinExistence type="predicted"/>
<evidence type="ECO:0000256" key="9">
    <source>
        <dbReference type="ARBA" id="ARBA00022777"/>
    </source>
</evidence>
<dbReference type="GO" id="GO:0005524">
    <property type="term" value="F:ATP binding"/>
    <property type="evidence" value="ECO:0007669"/>
    <property type="project" value="UniProtKB-KW"/>
</dbReference>
<dbReference type="RefSeq" id="WP_103082260.1">
    <property type="nucleotide sequence ID" value="NZ_CP021850.1"/>
</dbReference>
<dbReference type="PRINTS" id="PR00344">
    <property type="entry name" value="BCTRLSENSOR"/>
</dbReference>
<dbReference type="CDD" id="cd00082">
    <property type="entry name" value="HisKA"/>
    <property type="match status" value="1"/>
</dbReference>
<accession>A0A2K2F019</accession>
<dbReference type="Pfam" id="PF00672">
    <property type="entry name" value="HAMP"/>
    <property type="match status" value="1"/>
</dbReference>
<evidence type="ECO:0000256" key="11">
    <source>
        <dbReference type="ARBA" id="ARBA00022989"/>
    </source>
</evidence>
<reference evidence="17 18" key="1">
    <citation type="submission" date="2017-06" db="EMBL/GenBank/DDBJ databases">
        <title>Investigating the central metabolism of Clostridium thermosuccinogenes.</title>
        <authorList>
            <person name="Koendjbiharie J.G."/>
            <person name="van Kranenburg R."/>
        </authorList>
    </citation>
    <scope>NUCLEOTIDE SEQUENCE [LARGE SCALE GENOMIC DNA]</scope>
    <source>
        <strain evidence="17 18">DSM 5806</strain>
    </source>
</reference>
<dbReference type="Gene3D" id="1.10.287.130">
    <property type="match status" value="1"/>
</dbReference>
<keyword evidence="4" id="KW-1003">Cell membrane</keyword>
<dbReference type="EC" id="2.7.13.3" evidence="3"/>
<evidence type="ECO:0000256" key="5">
    <source>
        <dbReference type="ARBA" id="ARBA00022553"/>
    </source>
</evidence>
<dbReference type="InterPro" id="IPR036890">
    <property type="entry name" value="HATPase_C_sf"/>
</dbReference>
<evidence type="ECO:0000313" key="17">
    <source>
        <dbReference type="EMBL" id="PNT97328.1"/>
    </source>
</evidence>
<dbReference type="PANTHER" id="PTHR45528:SF1">
    <property type="entry name" value="SENSOR HISTIDINE KINASE CPXA"/>
    <property type="match status" value="1"/>
</dbReference>
<dbReference type="InterPro" id="IPR050398">
    <property type="entry name" value="HssS/ArlS-like"/>
</dbReference>
<evidence type="ECO:0000313" key="18">
    <source>
        <dbReference type="Proteomes" id="UP000236151"/>
    </source>
</evidence>
<evidence type="ECO:0000259" key="15">
    <source>
        <dbReference type="PROSITE" id="PS50109"/>
    </source>
</evidence>
<dbReference type="SMART" id="SM00304">
    <property type="entry name" value="HAMP"/>
    <property type="match status" value="1"/>
</dbReference>
<keyword evidence="12" id="KW-0902">Two-component regulatory system</keyword>
<evidence type="ECO:0000256" key="6">
    <source>
        <dbReference type="ARBA" id="ARBA00022679"/>
    </source>
</evidence>
<evidence type="ECO:0000256" key="13">
    <source>
        <dbReference type="ARBA" id="ARBA00023136"/>
    </source>
</evidence>